<organism evidence="2">
    <name type="scientific">hydrothermal vent metagenome</name>
    <dbReference type="NCBI Taxonomy" id="652676"/>
    <lineage>
        <taxon>unclassified sequences</taxon>
        <taxon>metagenomes</taxon>
        <taxon>ecological metagenomes</taxon>
    </lineage>
</organism>
<name>A0A3B1CCI1_9ZZZZ</name>
<evidence type="ECO:0000313" key="2">
    <source>
        <dbReference type="EMBL" id="VAX21724.1"/>
    </source>
</evidence>
<keyword evidence="1" id="KW-1133">Transmembrane helix</keyword>
<gene>
    <name evidence="2" type="ORF">MNBD_NITROSPINAE03-1892</name>
</gene>
<dbReference type="AlphaFoldDB" id="A0A3B1CCI1"/>
<feature type="transmembrane region" description="Helical" evidence="1">
    <location>
        <begin position="12"/>
        <end position="30"/>
    </location>
</feature>
<feature type="transmembrane region" description="Helical" evidence="1">
    <location>
        <begin position="51"/>
        <end position="70"/>
    </location>
</feature>
<reference evidence="2" key="1">
    <citation type="submission" date="2018-06" db="EMBL/GenBank/DDBJ databases">
        <authorList>
            <person name="Zhirakovskaya E."/>
        </authorList>
    </citation>
    <scope>NUCLEOTIDE SEQUENCE</scope>
</reference>
<proteinExistence type="predicted"/>
<sequence>MLNMQPIESLMFFTFVTSYSFTAFRSLLWPEQVRINEIRFFSSPNLYLSDSIVFGLASISVAAMIGHLWIEGFVLGQIILYLNLFFFLLLSAAHWTNVFRRKKLEKARAAHIASYKAAGIRRLALIILMIILPITFPR</sequence>
<keyword evidence="1" id="KW-0472">Membrane</keyword>
<keyword evidence="1" id="KW-0812">Transmembrane</keyword>
<accession>A0A3B1CCI1</accession>
<feature type="transmembrane region" description="Helical" evidence="1">
    <location>
        <begin position="119"/>
        <end position="136"/>
    </location>
</feature>
<dbReference type="EMBL" id="UOGB01000215">
    <property type="protein sequence ID" value="VAX21724.1"/>
    <property type="molecule type" value="Genomic_DNA"/>
</dbReference>
<protein>
    <submittedName>
        <fullName evidence="2">Uncharacterized protein</fullName>
    </submittedName>
</protein>
<feature type="transmembrane region" description="Helical" evidence="1">
    <location>
        <begin position="76"/>
        <end position="98"/>
    </location>
</feature>
<evidence type="ECO:0000256" key="1">
    <source>
        <dbReference type="SAM" id="Phobius"/>
    </source>
</evidence>